<organism evidence="6 7">
    <name type="scientific">Nonomuraea endophytica</name>
    <dbReference type="NCBI Taxonomy" id="714136"/>
    <lineage>
        <taxon>Bacteria</taxon>
        <taxon>Bacillati</taxon>
        <taxon>Actinomycetota</taxon>
        <taxon>Actinomycetes</taxon>
        <taxon>Streptosporangiales</taxon>
        <taxon>Streptosporangiaceae</taxon>
        <taxon>Nonomuraea</taxon>
    </lineage>
</organism>
<dbReference type="InterPro" id="IPR003018">
    <property type="entry name" value="GAF"/>
</dbReference>
<dbReference type="PIRSF" id="PIRSF036625">
    <property type="entry name" value="GAF_ANTAR"/>
    <property type="match status" value="1"/>
</dbReference>
<reference evidence="6 7" key="1">
    <citation type="submission" date="2020-08" db="EMBL/GenBank/DDBJ databases">
        <title>Genomic Encyclopedia of Type Strains, Phase IV (KMG-IV): sequencing the most valuable type-strain genomes for metagenomic binning, comparative biology and taxonomic classification.</title>
        <authorList>
            <person name="Goeker M."/>
        </authorList>
    </citation>
    <scope>NUCLEOTIDE SEQUENCE [LARGE SCALE GENOMIC DNA]</scope>
    <source>
        <strain evidence="6 7">DSM 45385</strain>
    </source>
</reference>
<evidence type="ECO:0000256" key="1">
    <source>
        <dbReference type="ARBA" id="ARBA00022679"/>
    </source>
</evidence>
<dbReference type="InterPro" id="IPR029016">
    <property type="entry name" value="GAF-like_dom_sf"/>
</dbReference>
<dbReference type="InterPro" id="IPR011006">
    <property type="entry name" value="CheY-like_superfamily"/>
</dbReference>
<dbReference type="AlphaFoldDB" id="A0A7W8AFE6"/>
<evidence type="ECO:0000313" key="7">
    <source>
        <dbReference type="Proteomes" id="UP000568380"/>
    </source>
</evidence>
<dbReference type="SUPFAM" id="SSF55781">
    <property type="entry name" value="GAF domain-like"/>
    <property type="match status" value="1"/>
</dbReference>
<dbReference type="SUPFAM" id="SSF52172">
    <property type="entry name" value="CheY-like"/>
    <property type="match status" value="1"/>
</dbReference>
<dbReference type="Proteomes" id="UP000568380">
    <property type="component" value="Unassembled WGS sequence"/>
</dbReference>
<keyword evidence="4" id="KW-0804">Transcription</keyword>
<feature type="domain" description="ANTAR" evidence="5">
    <location>
        <begin position="172"/>
        <end position="233"/>
    </location>
</feature>
<dbReference type="InterPro" id="IPR012074">
    <property type="entry name" value="GAF_ANTAR"/>
</dbReference>
<gene>
    <name evidence="6" type="ORF">HNR40_010637</name>
</gene>
<dbReference type="GO" id="GO:0016301">
    <property type="term" value="F:kinase activity"/>
    <property type="evidence" value="ECO:0007669"/>
    <property type="project" value="UniProtKB-KW"/>
</dbReference>
<evidence type="ECO:0000259" key="5">
    <source>
        <dbReference type="PROSITE" id="PS50921"/>
    </source>
</evidence>
<evidence type="ECO:0000256" key="4">
    <source>
        <dbReference type="ARBA" id="ARBA00023163"/>
    </source>
</evidence>
<name>A0A7W8AFE6_9ACTN</name>
<dbReference type="SMART" id="SM01012">
    <property type="entry name" value="ANTAR"/>
    <property type="match status" value="1"/>
</dbReference>
<evidence type="ECO:0000256" key="2">
    <source>
        <dbReference type="ARBA" id="ARBA00022777"/>
    </source>
</evidence>
<evidence type="ECO:0000313" key="6">
    <source>
        <dbReference type="EMBL" id="MBB5085123.1"/>
    </source>
</evidence>
<dbReference type="GO" id="GO:0003723">
    <property type="term" value="F:RNA binding"/>
    <property type="evidence" value="ECO:0007669"/>
    <property type="project" value="InterPro"/>
</dbReference>
<protein>
    <submittedName>
        <fullName evidence="6">GAF domain-containing protein</fullName>
    </submittedName>
</protein>
<dbReference type="Gene3D" id="1.10.10.10">
    <property type="entry name" value="Winged helix-like DNA-binding domain superfamily/Winged helix DNA-binding domain"/>
    <property type="match status" value="1"/>
</dbReference>
<evidence type="ECO:0000256" key="3">
    <source>
        <dbReference type="ARBA" id="ARBA00023015"/>
    </source>
</evidence>
<dbReference type="RefSeq" id="WP_184976286.1">
    <property type="nucleotide sequence ID" value="NZ_JACHIN010000031.1"/>
</dbReference>
<keyword evidence="1" id="KW-0808">Transferase</keyword>
<dbReference type="Gene3D" id="3.30.450.40">
    <property type="match status" value="1"/>
</dbReference>
<keyword evidence="2" id="KW-0418">Kinase</keyword>
<dbReference type="EMBL" id="JACHIN010000031">
    <property type="protein sequence ID" value="MBB5085123.1"/>
    <property type="molecule type" value="Genomic_DNA"/>
</dbReference>
<keyword evidence="7" id="KW-1185">Reference proteome</keyword>
<proteinExistence type="predicted"/>
<dbReference type="InterPro" id="IPR005561">
    <property type="entry name" value="ANTAR"/>
</dbReference>
<dbReference type="InterPro" id="IPR036388">
    <property type="entry name" value="WH-like_DNA-bd_sf"/>
</dbReference>
<comment type="caution">
    <text evidence="6">The sequence shown here is derived from an EMBL/GenBank/DDBJ whole genome shotgun (WGS) entry which is preliminary data.</text>
</comment>
<dbReference type="PROSITE" id="PS50921">
    <property type="entry name" value="ANTAR"/>
    <property type="match status" value="1"/>
</dbReference>
<keyword evidence="3" id="KW-0805">Transcription regulation</keyword>
<accession>A0A7W8AFE6</accession>
<dbReference type="Pfam" id="PF13185">
    <property type="entry name" value="GAF_2"/>
    <property type="match status" value="1"/>
</dbReference>
<sequence>MAQPERDERLARAFLDLADTLTGGFYLIDFLHVLTDHVVNLLNVAAAGVVMIDAHGRLVDVTASTGSVHQLEQVQLDFDEGPCRDCCYQHESIGPMDLSGPAARERWPRFSQAARDAGFGTVAAVPLRLREESIGSLNLFHIHPDALDPASVRLGQALADAATIGILHQRLANDQAERVGQLQTALNSRIVIEQAKGYLVARLSISPEDAFARIRAHARAHQRSLTLLCEQVMQGSAGTELFAIPAAPRPDV</sequence>
<dbReference type="Pfam" id="PF03861">
    <property type="entry name" value="ANTAR"/>
    <property type="match status" value="1"/>
</dbReference>